<gene>
    <name evidence="2" type="ORF">HNQ03_001379</name>
</gene>
<dbReference type="EMBL" id="JABSNO010000008">
    <property type="protein sequence ID" value="NRS92311.1"/>
    <property type="molecule type" value="Genomic_DNA"/>
</dbReference>
<keyword evidence="1" id="KW-0175">Coiled coil</keyword>
<feature type="coiled-coil region" evidence="1">
    <location>
        <begin position="111"/>
        <end position="138"/>
    </location>
</feature>
<evidence type="ECO:0000313" key="2">
    <source>
        <dbReference type="EMBL" id="NRS92311.1"/>
    </source>
</evidence>
<keyword evidence="3" id="KW-1185">Reference proteome</keyword>
<comment type="caution">
    <text evidence="2">The sequence shown here is derived from an EMBL/GenBank/DDBJ whole genome shotgun (WGS) entry which is preliminary data.</text>
</comment>
<proteinExistence type="predicted"/>
<protein>
    <submittedName>
        <fullName evidence="2">Uncharacterized protein</fullName>
    </submittedName>
</protein>
<dbReference type="RefSeq" id="WP_173778925.1">
    <property type="nucleotide sequence ID" value="NZ_JABSNO010000008.1"/>
</dbReference>
<sequence length="329" mass="39381">MKEKVLDKNEVRRRLNGMRINPDGLEARKYGVSIKYFDSEELKPQKRMDYEAIVELNVTQGNGEISINKTNLFFNQHEPDFINEILAESISKSLYPVKVFYNEKGIAANNINNHEEILNRWQEQKNKILEKYKSADLDDFFNVFEKKLENKQHVAKSMNYDWFWNLFFHPVLINYGDRRSVKNEMYLAVISYQYPLRFTGTQIIEKIPTDYHSFKVEFNSDEIKAPTYFYPKNAEEDLTLWMSLKVHFDSDVYHHFPMHIRAYFEIYSKDWEGKKIISRRIEFTMYQTNSEIYKTKVLSEKSPFITGGLIKLPPNKWGFDNFEQIENDW</sequence>
<accession>A0A8J8K878</accession>
<dbReference type="Proteomes" id="UP000610746">
    <property type="component" value="Unassembled WGS sequence"/>
</dbReference>
<dbReference type="AlphaFoldDB" id="A0A8J8K878"/>
<name>A0A8J8K878_9FLAO</name>
<evidence type="ECO:0000313" key="3">
    <source>
        <dbReference type="Proteomes" id="UP000610746"/>
    </source>
</evidence>
<organism evidence="2 3">
    <name type="scientific">Frigoriflavimonas asaccharolytica</name>
    <dbReference type="NCBI Taxonomy" id="2735899"/>
    <lineage>
        <taxon>Bacteria</taxon>
        <taxon>Pseudomonadati</taxon>
        <taxon>Bacteroidota</taxon>
        <taxon>Flavobacteriia</taxon>
        <taxon>Flavobacteriales</taxon>
        <taxon>Weeksellaceae</taxon>
        <taxon>Frigoriflavimonas</taxon>
    </lineage>
</organism>
<evidence type="ECO:0000256" key="1">
    <source>
        <dbReference type="SAM" id="Coils"/>
    </source>
</evidence>
<reference evidence="2" key="1">
    <citation type="submission" date="2020-05" db="EMBL/GenBank/DDBJ databases">
        <title>Genomic Encyclopedia of Type Strains, Phase IV (KMG-V): Genome sequencing to study the core and pangenomes of soil and plant-associated prokaryotes.</title>
        <authorList>
            <person name="Whitman W."/>
        </authorList>
    </citation>
    <scope>NUCLEOTIDE SEQUENCE</scope>
    <source>
        <strain evidence="2">16F</strain>
    </source>
</reference>